<organism evidence="8 9">
    <name type="scientific">Thioalkalicoccus limnaeus</name>
    <dbReference type="NCBI Taxonomy" id="120681"/>
    <lineage>
        <taxon>Bacteria</taxon>
        <taxon>Pseudomonadati</taxon>
        <taxon>Pseudomonadota</taxon>
        <taxon>Gammaproteobacteria</taxon>
        <taxon>Chromatiales</taxon>
        <taxon>Chromatiaceae</taxon>
        <taxon>Thioalkalicoccus</taxon>
    </lineage>
</organism>
<accession>A0ABV4BFR3</accession>
<dbReference type="Gene3D" id="3.40.50.1980">
    <property type="entry name" value="Nitrogenase molybdenum iron protein domain"/>
    <property type="match status" value="2"/>
</dbReference>
<keyword evidence="5" id="KW-0862">Zinc</keyword>
<evidence type="ECO:0000313" key="8">
    <source>
        <dbReference type="EMBL" id="MEY6432609.1"/>
    </source>
</evidence>
<evidence type="ECO:0000256" key="4">
    <source>
        <dbReference type="ARBA" id="ARBA00022729"/>
    </source>
</evidence>
<evidence type="ECO:0000256" key="1">
    <source>
        <dbReference type="ARBA" id="ARBA00011028"/>
    </source>
</evidence>
<dbReference type="InterPro" id="IPR050492">
    <property type="entry name" value="Bact_metal-bind_prot9"/>
</dbReference>
<evidence type="ECO:0000256" key="5">
    <source>
        <dbReference type="ARBA" id="ARBA00022906"/>
    </source>
</evidence>
<dbReference type="PANTHER" id="PTHR42953:SF3">
    <property type="entry name" value="HIGH-AFFINITY ZINC UPTAKE SYSTEM PROTEIN ZNUA"/>
    <property type="match status" value="1"/>
</dbReference>
<comment type="caution">
    <text evidence="8">The sequence shown here is derived from an EMBL/GenBank/DDBJ whole genome shotgun (WGS) entry which is preliminary data.</text>
</comment>
<keyword evidence="5" id="KW-0406">Ion transport</keyword>
<dbReference type="EMBL" id="JBDKXB010000010">
    <property type="protein sequence ID" value="MEY6432609.1"/>
    <property type="molecule type" value="Genomic_DNA"/>
</dbReference>
<dbReference type="InterPro" id="IPR006127">
    <property type="entry name" value="ZnuA-like"/>
</dbReference>
<keyword evidence="9" id="KW-1185">Reference proteome</keyword>
<reference evidence="8 9" key="1">
    <citation type="submission" date="2024-05" db="EMBL/GenBank/DDBJ databases">
        <title>Genome Sequence and Characterization of the New Strain Purple Sulfur Bacterium of Genus Thioalkalicoccus.</title>
        <authorList>
            <person name="Bryantseva I.A."/>
            <person name="Kyndt J.A."/>
            <person name="Imhoff J.F."/>
        </authorList>
    </citation>
    <scope>NUCLEOTIDE SEQUENCE [LARGE SCALE GENOMIC DNA]</scope>
    <source>
        <strain evidence="8 9">Um2</strain>
    </source>
</reference>
<dbReference type="SUPFAM" id="SSF53807">
    <property type="entry name" value="Helical backbone' metal receptor"/>
    <property type="match status" value="1"/>
</dbReference>
<keyword evidence="5" id="KW-0864">Zinc transport</keyword>
<keyword evidence="3" id="KW-0813">Transport</keyword>
<feature type="region of interest" description="Disordered" evidence="6">
    <location>
        <begin position="121"/>
        <end position="164"/>
    </location>
</feature>
<comment type="similarity">
    <text evidence="1">Belongs to the bacterial solute-binding protein 9 family.</text>
</comment>
<dbReference type="Proteomes" id="UP001564408">
    <property type="component" value="Unassembled WGS sequence"/>
</dbReference>
<evidence type="ECO:0000256" key="6">
    <source>
        <dbReference type="SAM" id="MobiDB-lite"/>
    </source>
</evidence>
<evidence type="ECO:0000256" key="2">
    <source>
        <dbReference type="ARBA" id="ARBA00015915"/>
    </source>
</evidence>
<keyword evidence="4 7" id="KW-0732">Signal</keyword>
<evidence type="ECO:0000256" key="7">
    <source>
        <dbReference type="SAM" id="SignalP"/>
    </source>
</evidence>
<feature type="signal peptide" evidence="7">
    <location>
        <begin position="1"/>
        <end position="26"/>
    </location>
</feature>
<feature type="chain" id="PRO_5045886687" description="High-affinity zinc uptake system protein ZnuA" evidence="7">
    <location>
        <begin position="27"/>
        <end position="319"/>
    </location>
</feature>
<evidence type="ECO:0000313" key="9">
    <source>
        <dbReference type="Proteomes" id="UP001564408"/>
    </source>
</evidence>
<name>A0ABV4BFR3_9GAMM</name>
<dbReference type="RefSeq" id="WP_369666996.1">
    <property type="nucleotide sequence ID" value="NZ_JBDKXB010000010.1"/>
</dbReference>
<dbReference type="PANTHER" id="PTHR42953">
    <property type="entry name" value="HIGH-AFFINITY ZINC UPTAKE SYSTEM PROTEIN ZNUA-RELATED"/>
    <property type="match status" value="1"/>
</dbReference>
<proteinExistence type="inferred from homology"/>
<protein>
    <recommendedName>
        <fullName evidence="2">High-affinity zinc uptake system protein ZnuA</fullName>
    </recommendedName>
</protein>
<evidence type="ECO:0000256" key="3">
    <source>
        <dbReference type="ARBA" id="ARBA00022448"/>
    </source>
</evidence>
<gene>
    <name evidence="8" type="ORF">ABC977_09350</name>
</gene>
<dbReference type="Pfam" id="PF01297">
    <property type="entry name" value="ZnuA"/>
    <property type="match status" value="1"/>
</dbReference>
<sequence length="319" mass="35307">MARSRLLAPPVWCFLLATWLVAPALADDPVRVFVSVLPQKTFVEKVGGDHVQVEALIRPGNDPHTFEPTPRQVVALTEAALFVRIGMPFEEAWMRRILATNPELVVIDARDGLPLRRLEAHAHGPGEDHGHDHEHHHGHDHHADPDHETAHQSHDPDELDPHIWTSPPLVKAMSEQLRDALSRIDPQRAADYAVNQRAFAAELEALDRAIRTELADAAGRRFLVYHPAWGYFADTYGLVQVPIEYQGKEPGARSLAALIDQARTEGVQVVFVQPQFSPKAAEQVARAIGGRVESIDPLAADYAENLLRVARLIGSAGTR</sequence>
<feature type="compositionally biased region" description="Basic and acidic residues" evidence="6">
    <location>
        <begin position="121"/>
        <end position="161"/>
    </location>
</feature>